<dbReference type="Gene3D" id="2.60.40.4070">
    <property type="match status" value="1"/>
</dbReference>
<feature type="chain" id="PRO_5045190760" description="FlgD Ig-like domain-containing protein" evidence="2">
    <location>
        <begin position="41"/>
        <end position="1075"/>
    </location>
</feature>
<evidence type="ECO:0000313" key="3">
    <source>
        <dbReference type="EMBL" id="WLQ57953.1"/>
    </source>
</evidence>
<dbReference type="Proteomes" id="UP001235744">
    <property type="component" value="Chromosome"/>
</dbReference>
<dbReference type="InterPro" id="IPR013517">
    <property type="entry name" value="FG-GAP"/>
</dbReference>
<dbReference type="Pfam" id="PF13517">
    <property type="entry name" value="FG-GAP_3"/>
    <property type="match status" value="1"/>
</dbReference>
<dbReference type="PANTHER" id="PTHR44103">
    <property type="entry name" value="PROPROTEIN CONVERTASE P"/>
    <property type="match status" value="1"/>
</dbReference>
<reference evidence="3 4" key="1">
    <citation type="submission" date="2023-03" db="EMBL/GenBank/DDBJ databases">
        <title>Isolation and description of six Streptomyces strains from soil environments, able to metabolize different microbial glucans.</title>
        <authorList>
            <person name="Widen T."/>
            <person name="Larsbrink J."/>
        </authorList>
    </citation>
    <scope>NUCLEOTIDE SEQUENCE [LARGE SCALE GENOMIC DNA]</scope>
    <source>
        <strain evidence="3 4">Alt2</strain>
    </source>
</reference>
<dbReference type="PANTHER" id="PTHR44103:SF1">
    <property type="entry name" value="PROPROTEIN CONVERTASE P"/>
    <property type="match status" value="1"/>
</dbReference>
<dbReference type="RefSeq" id="WP_306070695.1">
    <property type="nucleotide sequence ID" value="NZ_CP120988.1"/>
</dbReference>
<evidence type="ECO:0000256" key="1">
    <source>
        <dbReference type="ARBA" id="ARBA00022729"/>
    </source>
</evidence>
<evidence type="ECO:0000313" key="4">
    <source>
        <dbReference type="Proteomes" id="UP001235744"/>
    </source>
</evidence>
<proteinExistence type="predicted"/>
<keyword evidence="1 2" id="KW-0732">Signal</keyword>
<name>A0ABY9IRC7_9ACTN</name>
<dbReference type="SUPFAM" id="SSF69318">
    <property type="entry name" value="Integrin alpha N-terminal domain"/>
    <property type="match status" value="1"/>
</dbReference>
<accession>A0ABY9IRC7</accession>
<evidence type="ECO:0008006" key="5">
    <source>
        <dbReference type="Google" id="ProtNLM"/>
    </source>
</evidence>
<keyword evidence="4" id="KW-1185">Reference proteome</keyword>
<dbReference type="EMBL" id="CP120988">
    <property type="protein sequence ID" value="WLQ57953.1"/>
    <property type="molecule type" value="Genomic_DNA"/>
</dbReference>
<gene>
    <name evidence="3" type="ORF">P8A19_22090</name>
</gene>
<evidence type="ECO:0000256" key="2">
    <source>
        <dbReference type="SAM" id="SignalP"/>
    </source>
</evidence>
<protein>
    <recommendedName>
        <fullName evidence="5">FlgD Ig-like domain-containing protein</fullName>
    </recommendedName>
</protein>
<feature type="signal peptide" evidence="2">
    <location>
        <begin position="1"/>
        <end position="40"/>
    </location>
</feature>
<dbReference type="InterPro" id="IPR028994">
    <property type="entry name" value="Integrin_alpha_N"/>
</dbReference>
<sequence>MTHTSNARLRGNGRACAALALALVTLTASTSGIMAPPAFADAAPDVTVLPAAPRFSPRATSILNAGETGYLLAQEGDDRLLWIDYATGSASPLAVTLPEIPRYDFDNGYWDGFQGLNIGGGGYYGDGSDTVALYSATPAPHVTLQKGAGAVFADVRLPEGQSYVGTFGDTVLTRTGEADTPTGYHLLRYEPGQVTDTPVTGFPEGAELGGLEDADATSLILRYKDSTGGWGRWVLVNLSDGVAKPLPDRPDPDSPWSVRSFRLGAGTILRDGSDLLDRAAPHTVLRTVNTGVVSYDATIVPVGTAVLAVERQNPGDNEYRGSELWSLPEEDEPMAPPVLRQAYAQVVLAPDGTALVAGAKTAEDRGDIDWAVHRLVPTADGGVEARRVRTVAPMPARVYGLSLGSGILTTAENSTYYQPGDYYGVYRSTWLSSAGQPQPVRMTVDGLLKADNCVTSMPDRCVSLRASGDGFHGQRTATDYRGYTPLYKNGESDMGPRVDTGGEQVDDLSGRFGVTVSGVTGDSPSIVEFKPPTGGTVLRRTDSALAAVWGSTLWSVAKDSPTITSKTLPSGAAGASFTTLNSCVPTELQTAGRWVYWSCEDSEWGPEAGSGVYDRLTKRTMRVPGRNIRNVQLGDGYLVRQSGEGLRLFDLHAGLPTTDTVPQRVVVSAADLGPNNRPNAGWTVDRFGGHIAYAGDDQRVRIVATGVPAPAVSVIDSVVGGSTFNLSTAAPRWSGTWWTSKPTGAWRLSLTEATTKTVVRTVSGAEARGRVDAAWDGKNASGKIVRNGAYVWTLTAEPADGVGADLRVTGSVTVTGGAPAPLPAWRDVSGDGRGDLLARTSAGALTVRTGTGTGGLGTGASATGWPSTSMVVPFGDLSGDGCNDVLVRSSAGVLTRYDGGCGKAFSPSGVRLTIGSGWQTYNMLTAPGDLTGDGRTDLVARTPAGELWMYAADGAGKFKGRVRVGGGWQVYNALVGTGDLNGDKVGDLLARDTAGVLWRYYGNGKGALGGRVKVGGGWQVYNALAGVGDITGDGRVDLVARDATGILWRYNGTGAGTFSARVKIGGGWQMYKTLS</sequence>
<dbReference type="Gene3D" id="2.115.10.10">
    <property type="entry name" value="Tachylectin 2"/>
    <property type="match status" value="1"/>
</dbReference>
<organism evidence="3 4">
    <name type="scientific">Streptomyces poriferorum</name>
    <dbReference type="NCBI Taxonomy" id="2798799"/>
    <lineage>
        <taxon>Bacteria</taxon>
        <taxon>Bacillati</taxon>
        <taxon>Actinomycetota</taxon>
        <taxon>Actinomycetes</taxon>
        <taxon>Kitasatosporales</taxon>
        <taxon>Streptomycetaceae</taxon>
        <taxon>Streptomyces</taxon>
    </lineage>
</organism>